<evidence type="ECO:0008006" key="5">
    <source>
        <dbReference type="Google" id="ProtNLM"/>
    </source>
</evidence>
<keyword evidence="4" id="KW-1185">Reference proteome</keyword>
<comment type="caution">
    <text evidence="3">The sequence shown here is derived from an EMBL/GenBank/DDBJ whole genome shotgun (WGS) entry which is preliminary data.</text>
</comment>
<feature type="chain" id="PRO_5036895916" description="Cell division and transport-associated protein TolA" evidence="2">
    <location>
        <begin position="25"/>
        <end position="358"/>
    </location>
</feature>
<reference evidence="3" key="2">
    <citation type="submission" date="2020-09" db="EMBL/GenBank/DDBJ databases">
        <authorList>
            <person name="Sun Q."/>
            <person name="Zhou Y."/>
        </authorList>
    </citation>
    <scope>NUCLEOTIDE SEQUENCE</scope>
    <source>
        <strain evidence="3">CGMCC 1.15320</strain>
    </source>
</reference>
<feature type="compositionally biased region" description="Polar residues" evidence="1">
    <location>
        <begin position="252"/>
        <end position="261"/>
    </location>
</feature>
<evidence type="ECO:0000313" key="3">
    <source>
        <dbReference type="EMBL" id="GGA61643.1"/>
    </source>
</evidence>
<feature type="compositionally biased region" description="Basic and acidic residues" evidence="1">
    <location>
        <begin position="183"/>
        <end position="209"/>
    </location>
</feature>
<name>A0A916RNC3_9HYPH</name>
<accession>A0A916RNC3</accession>
<evidence type="ECO:0000256" key="1">
    <source>
        <dbReference type="SAM" id="MobiDB-lite"/>
    </source>
</evidence>
<feature type="compositionally biased region" description="Basic and acidic residues" evidence="1">
    <location>
        <begin position="116"/>
        <end position="125"/>
    </location>
</feature>
<feature type="region of interest" description="Disordered" evidence="1">
    <location>
        <begin position="51"/>
        <end position="261"/>
    </location>
</feature>
<feature type="signal peptide" evidence="2">
    <location>
        <begin position="1"/>
        <end position="24"/>
    </location>
</feature>
<sequence>MKAGFATSVTLHALLLGVGMVSLSAPKAFEVADIESMPVDIVPFEEISQAQIGEKKAPMAEKPAPLPTKRPETVPDAQKVGEADIDTDAPPTPAPKPKPVQKAEEPAPAPEPTPKPVEKPVEQAKVEPPQPTPTPPEPPKPAEKPVPPKEPTPEAPAEATPKETAEAENVQLPDSAPVPQARPKPEPQKQPEKVAEKPKPVEKPAEKPKPQTQKAESQKKDVLDEVAALLNKEQSAGGGAKRSTEQAALGSTKKNTGQKLSQNEMDALRSRIQQCWNVPAGAMDAENIKFSIQFKLSPSGEVEGRPEVIKGDGNSTVYRAAVESARRAILKCGPYTLPAEKYEAWADIILNFDPSDMF</sequence>
<proteinExistence type="predicted"/>
<protein>
    <recommendedName>
        <fullName evidence="5">Cell division and transport-associated protein TolA</fullName>
    </recommendedName>
</protein>
<dbReference type="SUPFAM" id="SSF74653">
    <property type="entry name" value="TolA/TonB C-terminal domain"/>
    <property type="match status" value="1"/>
</dbReference>
<dbReference type="RefSeq" id="WP_188720265.1">
    <property type="nucleotide sequence ID" value="NZ_BMIF01000003.1"/>
</dbReference>
<dbReference type="Proteomes" id="UP000636264">
    <property type="component" value="Unassembled WGS sequence"/>
</dbReference>
<dbReference type="Gene3D" id="3.30.1150.10">
    <property type="match status" value="1"/>
</dbReference>
<dbReference type="EMBL" id="BMIF01000003">
    <property type="protein sequence ID" value="GGA61643.1"/>
    <property type="molecule type" value="Genomic_DNA"/>
</dbReference>
<organism evidence="3 4">
    <name type="scientific">Nitratireductor aestuarii</name>
    <dbReference type="NCBI Taxonomy" id="1735103"/>
    <lineage>
        <taxon>Bacteria</taxon>
        <taxon>Pseudomonadati</taxon>
        <taxon>Pseudomonadota</taxon>
        <taxon>Alphaproteobacteria</taxon>
        <taxon>Hyphomicrobiales</taxon>
        <taxon>Phyllobacteriaceae</taxon>
        <taxon>Nitratireductor</taxon>
    </lineage>
</organism>
<dbReference type="AlphaFoldDB" id="A0A916RNC3"/>
<keyword evidence="2" id="KW-0732">Signal</keyword>
<gene>
    <name evidence="3" type="primary">tolA</name>
    <name evidence="3" type="ORF">GCM10011385_14150</name>
</gene>
<reference evidence="3" key="1">
    <citation type="journal article" date="2014" name="Int. J. Syst. Evol. Microbiol.">
        <title>Complete genome sequence of Corynebacterium casei LMG S-19264T (=DSM 44701T), isolated from a smear-ripened cheese.</title>
        <authorList>
            <consortium name="US DOE Joint Genome Institute (JGI-PGF)"/>
            <person name="Walter F."/>
            <person name="Albersmeier A."/>
            <person name="Kalinowski J."/>
            <person name="Ruckert C."/>
        </authorList>
    </citation>
    <scope>NUCLEOTIDE SEQUENCE</scope>
    <source>
        <strain evidence="3">CGMCC 1.15320</strain>
    </source>
</reference>
<feature type="compositionally biased region" description="Pro residues" evidence="1">
    <location>
        <begin position="128"/>
        <end position="139"/>
    </location>
</feature>
<evidence type="ECO:0000256" key="2">
    <source>
        <dbReference type="SAM" id="SignalP"/>
    </source>
</evidence>
<evidence type="ECO:0000313" key="4">
    <source>
        <dbReference type="Proteomes" id="UP000636264"/>
    </source>
</evidence>